<feature type="domain" description="N-acetyltransferase" evidence="1">
    <location>
        <begin position="10"/>
        <end position="173"/>
    </location>
</feature>
<reference evidence="2 3" key="1">
    <citation type="journal article" date="2016" name="Nat. Commun.">
        <title>Thousands of microbial genomes shed light on interconnected biogeochemical processes in an aquifer system.</title>
        <authorList>
            <person name="Anantharaman K."/>
            <person name="Brown C.T."/>
            <person name="Hug L.A."/>
            <person name="Sharon I."/>
            <person name="Castelle C.J."/>
            <person name="Probst A.J."/>
            <person name="Thomas B.C."/>
            <person name="Singh A."/>
            <person name="Wilkins M.J."/>
            <person name="Karaoz U."/>
            <person name="Brodie E.L."/>
            <person name="Williams K.H."/>
            <person name="Hubbard S.S."/>
            <person name="Banfield J.F."/>
        </authorList>
    </citation>
    <scope>NUCLEOTIDE SEQUENCE [LARGE SCALE GENOMIC DNA]</scope>
</reference>
<dbReference type="PANTHER" id="PTHR43415">
    <property type="entry name" value="SPERMIDINE N(1)-ACETYLTRANSFERASE"/>
    <property type="match status" value="1"/>
</dbReference>
<accession>A0A1G1XZF2</accession>
<dbReference type="PANTHER" id="PTHR43415:SF3">
    <property type="entry name" value="GNAT-FAMILY ACETYLTRANSFERASE"/>
    <property type="match status" value="1"/>
</dbReference>
<dbReference type="InterPro" id="IPR016181">
    <property type="entry name" value="Acyl_CoA_acyltransferase"/>
</dbReference>
<protein>
    <recommendedName>
        <fullName evidence="1">N-acetyltransferase domain-containing protein</fullName>
    </recommendedName>
</protein>
<dbReference type="Gene3D" id="3.40.630.30">
    <property type="match status" value="1"/>
</dbReference>
<dbReference type="STRING" id="1797532.A2729_04125"/>
<dbReference type="SUPFAM" id="SSF55729">
    <property type="entry name" value="Acyl-CoA N-acyltransferases (Nat)"/>
    <property type="match status" value="1"/>
</dbReference>
<dbReference type="GO" id="GO:0016747">
    <property type="term" value="F:acyltransferase activity, transferring groups other than amino-acyl groups"/>
    <property type="evidence" value="ECO:0007669"/>
    <property type="project" value="InterPro"/>
</dbReference>
<dbReference type="Pfam" id="PF13302">
    <property type="entry name" value="Acetyltransf_3"/>
    <property type="match status" value="1"/>
</dbReference>
<sequence>MNDQFFSQRIYLRPLTLNDVSQKYCDWLNDPQVNQFLETRQTTLNQLKKYVSDQIADPKSFLIGIFDKENNNHIGNVKFYLLDEAKKRADFGIIIGDKNYWQAGFGTEATKLAIDYGFKILGFNEIELGVLAENIRGQKAFSKAGFKPITVKKNYANHNGIWHDAILMEIKKYIR</sequence>
<dbReference type="EMBL" id="MHIB01000009">
    <property type="protein sequence ID" value="OGY44940.1"/>
    <property type="molecule type" value="Genomic_DNA"/>
</dbReference>
<evidence type="ECO:0000313" key="3">
    <source>
        <dbReference type="Proteomes" id="UP000178930"/>
    </source>
</evidence>
<organism evidence="2 3">
    <name type="scientific">Candidatus Buchananbacteria bacterium RIFCSPHIGHO2_01_FULL_39_14</name>
    <dbReference type="NCBI Taxonomy" id="1797532"/>
    <lineage>
        <taxon>Bacteria</taxon>
        <taxon>Candidatus Buchananiibacteriota</taxon>
    </lineage>
</organism>
<evidence type="ECO:0000313" key="2">
    <source>
        <dbReference type="EMBL" id="OGY44940.1"/>
    </source>
</evidence>
<name>A0A1G1XZF2_9BACT</name>
<proteinExistence type="predicted"/>
<gene>
    <name evidence="2" type="ORF">A2729_04125</name>
</gene>
<evidence type="ECO:0000259" key="1">
    <source>
        <dbReference type="PROSITE" id="PS51186"/>
    </source>
</evidence>
<dbReference type="PROSITE" id="PS51186">
    <property type="entry name" value="GNAT"/>
    <property type="match status" value="1"/>
</dbReference>
<dbReference type="Proteomes" id="UP000178930">
    <property type="component" value="Unassembled WGS sequence"/>
</dbReference>
<dbReference type="AlphaFoldDB" id="A0A1G1XZF2"/>
<dbReference type="InterPro" id="IPR000182">
    <property type="entry name" value="GNAT_dom"/>
</dbReference>
<comment type="caution">
    <text evidence="2">The sequence shown here is derived from an EMBL/GenBank/DDBJ whole genome shotgun (WGS) entry which is preliminary data.</text>
</comment>